<dbReference type="InterPro" id="IPR000537">
    <property type="entry name" value="UbiA_prenyltransferase"/>
</dbReference>
<organism evidence="7 8">
    <name type="scientific">Qipengyuania aquimaris</name>
    <dbReference type="NCBI Taxonomy" id="255984"/>
    <lineage>
        <taxon>Bacteria</taxon>
        <taxon>Pseudomonadati</taxon>
        <taxon>Pseudomonadota</taxon>
        <taxon>Alphaproteobacteria</taxon>
        <taxon>Sphingomonadales</taxon>
        <taxon>Erythrobacteraceae</taxon>
        <taxon>Qipengyuania</taxon>
    </lineage>
</organism>
<dbReference type="GO" id="GO:0016020">
    <property type="term" value="C:membrane"/>
    <property type="evidence" value="ECO:0007669"/>
    <property type="project" value="UniProtKB-SubCell"/>
</dbReference>
<evidence type="ECO:0000313" key="7">
    <source>
        <dbReference type="EMBL" id="MBY6218095.1"/>
    </source>
</evidence>
<dbReference type="Gene3D" id="3.40.50.1000">
    <property type="entry name" value="HAD superfamily/HAD-like"/>
    <property type="match status" value="1"/>
</dbReference>
<keyword evidence="4 6" id="KW-1133">Transmembrane helix</keyword>
<name>A0A9Q3XDQ2_9SPHN</name>
<feature type="transmembrane region" description="Helical" evidence="6">
    <location>
        <begin position="211"/>
        <end position="231"/>
    </location>
</feature>
<feature type="transmembrane region" description="Helical" evidence="6">
    <location>
        <begin position="409"/>
        <end position="428"/>
    </location>
</feature>
<comment type="subcellular location">
    <subcellularLocation>
        <location evidence="1">Membrane</location>
        <topology evidence="1">Multi-pass membrane protein</topology>
    </subcellularLocation>
</comment>
<dbReference type="Proteomes" id="UP000824927">
    <property type="component" value="Unassembled WGS sequence"/>
</dbReference>
<feature type="transmembrane region" description="Helical" evidence="6">
    <location>
        <begin position="252"/>
        <end position="271"/>
    </location>
</feature>
<evidence type="ECO:0000256" key="1">
    <source>
        <dbReference type="ARBA" id="ARBA00004141"/>
    </source>
</evidence>
<evidence type="ECO:0000256" key="6">
    <source>
        <dbReference type="SAM" id="Phobius"/>
    </source>
</evidence>
<dbReference type="InterPro" id="IPR036412">
    <property type="entry name" value="HAD-like_sf"/>
</dbReference>
<feature type="transmembrane region" description="Helical" evidence="6">
    <location>
        <begin position="334"/>
        <end position="353"/>
    </location>
</feature>
<keyword evidence="3 6" id="KW-0812">Transmembrane</keyword>
<evidence type="ECO:0000256" key="3">
    <source>
        <dbReference type="ARBA" id="ARBA00022692"/>
    </source>
</evidence>
<evidence type="ECO:0000256" key="4">
    <source>
        <dbReference type="ARBA" id="ARBA00022989"/>
    </source>
</evidence>
<dbReference type="InterPro" id="IPR044878">
    <property type="entry name" value="UbiA_sf"/>
</dbReference>
<keyword evidence="2" id="KW-1003">Cell membrane</keyword>
<dbReference type="Gene3D" id="1.10.357.140">
    <property type="entry name" value="UbiA prenyltransferase"/>
    <property type="match status" value="1"/>
</dbReference>
<proteinExistence type="predicted"/>
<feature type="transmembrane region" description="Helical" evidence="6">
    <location>
        <begin position="277"/>
        <end position="297"/>
    </location>
</feature>
<dbReference type="AlphaFoldDB" id="A0A9Q3XDQ2"/>
<dbReference type="CDD" id="cd13963">
    <property type="entry name" value="PT_UbiA_2"/>
    <property type="match status" value="1"/>
</dbReference>
<feature type="transmembrane region" description="Helical" evidence="6">
    <location>
        <begin position="304"/>
        <end position="322"/>
    </location>
</feature>
<accession>A0A9Q3XDQ2</accession>
<keyword evidence="5 6" id="KW-0472">Membrane</keyword>
<dbReference type="Pfam" id="PF01040">
    <property type="entry name" value="UbiA"/>
    <property type="match status" value="1"/>
</dbReference>
<protein>
    <submittedName>
        <fullName evidence="7">UbiA family prenyltransferase</fullName>
    </submittedName>
</protein>
<dbReference type="SUPFAM" id="SSF56784">
    <property type="entry name" value="HAD-like"/>
    <property type="match status" value="1"/>
</dbReference>
<feature type="transmembrane region" description="Helical" evidence="6">
    <location>
        <begin position="449"/>
        <end position="465"/>
    </location>
</feature>
<evidence type="ECO:0000256" key="5">
    <source>
        <dbReference type="ARBA" id="ARBA00023136"/>
    </source>
</evidence>
<feature type="transmembrane region" description="Helical" evidence="6">
    <location>
        <begin position="374"/>
        <end position="397"/>
    </location>
</feature>
<gene>
    <name evidence="7" type="ORF">KUV31_07030</name>
</gene>
<dbReference type="NCBIfam" id="NF006088">
    <property type="entry name" value="PRK08238.1"/>
    <property type="match status" value="1"/>
</dbReference>
<evidence type="ECO:0000313" key="8">
    <source>
        <dbReference type="Proteomes" id="UP000824927"/>
    </source>
</evidence>
<comment type="caution">
    <text evidence="7">The sequence shown here is derived from an EMBL/GenBank/DDBJ whole genome shotgun (WGS) entry which is preliminary data.</text>
</comment>
<dbReference type="GO" id="GO:0016765">
    <property type="term" value="F:transferase activity, transferring alkyl or aryl (other than methyl) groups"/>
    <property type="evidence" value="ECO:0007669"/>
    <property type="project" value="InterPro"/>
</dbReference>
<sequence length="466" mass="50546">MVDLDDTLLCTDTLHEDFAAVLFKKPLTAVRSLLDLRKGRSAFKSSLCAEGMLDVQSLPANQDFVDYLRLQKSRGREIHLVSAAAQTIVSAVAERFKLFDSASGSSEGRNLKGPTKAAYLKQLFPQGFAYAGDSRADLAVWKEADAAVLVGTSSAVARKAETYGEIEQRFDAMGASAKDWLKLFRLHQWSKNALIFIALFLGHAYSDPSAWLDVIAGFLLFSIAASGTYILNDLADLSSDRRHATKHARPMASGRIPLHLGMTASVVMIGFGLTGMFALGPTAFLLTLCYLAITLSYSFRFKTAAMLDVLILASLYTIRIILGAELAGVALSEWLLVFSMFFFLSLSMAKRYVEVDTAGSEAKIRGRGYSGTDSVLLLNFGIATCSCAVFTVCMYLLEAAFPSNAYSTPQLLWIAVLSIALWSMRIWLLAARRELDDDPVAFAVKDSKSLLLGAIAALGVGGAILV</sequence>
<dbReference type="InterPro" id="IPR023214">
    <property type="entry name" value="HAD_sf"/>
</dbReference>
<reference evidence="7" key="1">
    <citation type="submission" date="2021-06" db="EMBL/GenBank/DDBJ databases">
        <title>50 bacteria genomes isolated from Dapeng, Shenzhen, China.</title>
        <authorList>
            <person name="Zheng W."/>
            <person name="Yu S."/>
            <person name="Huang Y."/>
        </authorList>
    </citation>
    <scope>NUCLEOTIDE SEQUENCE</scope>
    <source>
        <strain evidence="7">DP4N28-2</strain>
    </source>
</reference>
<evidence type="ECO:0000256" key="2">
    <source>
        <dbReference type="ARBA" id="ARBA00022475"/>
    </source>
</evidence>
<dbReference type="EMBL" id="JAHVKP010000001">
    <property type="protein sequence ID" value="MBY6218095.1"/>
    <property type="molecule type" value="Genomic_DNA"/>
</dbReference>